<dbReference type="Pfam" id="PF00646">
    <property type="entry name" value="F-box"/>
    <property type="match status" value="1"/>
</dbReference>
<sequence length="293" mass="32712">MRVAMALNNDLESPPTKVDPRTTLAKLQTGPQEPTNGSFGISSPASEFSFRFSAFDPTSSDGDITPTGFTRIGASSGHSRGESTFSIASVASDFSFRCSAAGSISKAKEPCRKRRGLTSISIPSRDTGDDPFRLASPASLFSFRVFSPASVFSSRMSSILPPANRLERLPAELHLELIGHLDADSARRMRGVSQYWRSLVTQYKKDRLTVRLPVDVQLQITGYLDVESLVRMRKTSKYWRGLIRKHGKNPETVHSTRSALLCTYDECLGRGTSMYWRLWVRILRTIQRENPWV</sequence>
<dbReference type="CDD" id="cd09917">
    <property type="entry name" value="F-box_SF"/>
    <property type="match status" value="1"/>
</dbReference>
<feature type="domain" description="F-box" evidence="2">
    <location>
        <begin position="163"/>
        <end position="212"/>
    </location>
</feature>
<reference evidence="3 4" key="1">
    <citation type="submission" date="2024-02" db="EMBL/GenBank/DDBJ databases">
        <title>De novo assembly and annotation of 12 fungi associated with fruit tree decline syndrome in Ontario, Canada.</title>
        <authorList>
            <person name="Sulman M."/>
            <person name="Ellouze W."/>
            <person name="Ilyukhin E."/>
        </authorList>
    </citation>
    <scope>NUCLEOTIDE SEQUENCE [LARGE SCALE GENOMIC DNA]</scope>
    <source>
        <strain evidence="3 4">M1-105</strain>
    </source>
</reference>
<dbReference type="InterPro" id="IPR036047">
    <property type="entry name" value="F-box-like_dom_sf"/>
</dbReference>
<dbReference type="SMART" id="SM00256">
    <property type="entry name" value="FBOX"/>
    <property type="match status" value="2"/>
</dbReference>
<protein>
    <recommendedName>
        <fullName evidence="2">F-box domain-containing protein</fullName>
    </recommendedName>
</protein>
<evidence type="ECO:0000256" key="1">
    <source>
        <dbReference type="SAM" id="MobiDB-lite"/>
    </source>
</evidence>
<dbReference type="Proteomes" id="UP001521116">
    <property type="component" value="Unassembled WGS sequence"/>
</dbReference>
<comment type="caution">
    <text evidence="3">The sequence shown here is derived from an EMBL/GenBank/DDBJ whole genome shotgun (WGS) entry which is preliminary data.</text>
</comment>
<accession>A0ABR3T7I0</accession>
<feature type="region of interest" description="Disordered" evidence="1">
    <location>
        <begin position="1"/>
        <end position="39"/>
    </location>
</feature>
<gene>
    <name evidence="3" type="ORF">SLS56_001740</name>
</gene>
<evidence type="ECO:0000313" key="4">
    <source>
        <dbReference type="Proteomes" id="UP001521116"/>
    </source>
</evidence>
<name>A0ABR3T7I0_9PEZI</name>
<feature type="domain" description="F-box" evidence="2">
    <location>
        <begin position="206"/>
        <end position="253"/>
    </location>
</feature>
<evidence type="ECO:0000313" key="3">
    <source>
        <dbReference type="EMBL" id="KAL1635317.1"/>
    </source>
</evidence>
<dbReference type="Pfam" id="PF12937">
    <property type="entry name" value="F-box-like"/>
    <property type="match status" value="1"/>
</dbReference>
<dbReference type="InterPro" id="IPR001810">
    <property type="entry name" value="F-box_dom"/>
</dbReference>
<dbReference type="Gene3D" id="1.20.1280.50">
    <property type="match status" value="1"/>
</dbReference>
<proteinExistence type="predicted"/>
<feature type="compositionally biased region" description="Polar residues" evidence="1">
    <location>
        <begin position="25"/>
        <end position="39"/>
    </location>
</feature>
<dbReference type="PROSITE" id="PS50181">
    <property type="entry name" value="FBOX"/>
    <property type="match status" value="2"/>
</dbReference>
<dbReference type="SUPFAM" id="SSF81383">
    <property type="entry name" value="F-box domain"/>
    <property type="match status" value="2"/>
</dbReference>
<organism evidence="3 4">
    <name type="scientific">Neofusicoccum ribis</name>
    <dbReference type="NCBI Taxonomy" id="45134"/>
    <lineage>
        <taxon>Eukaryota</taxon>
        <taxon>Fungi</taxon>
        <taxon>Dikarya</taxon>
        <taxon>Ascomycota</taxon>
        <taxon>Pezizomycotina</taxon>
        <taxon>Dothideomycetes</taxon>
        <taxon>Dothideomycetes incertae sedis</taxon>
        <taxon>Botryosphaeriales</taxon>
        <taxon>Botryosphaeriaceae</taxon>
        <taxon>Neofusicoccum</taxon>
    </lineage>
</organism>
<evidence type="ECO:0000259" key="2">
    <source>
        <dbReference type="PROSITE" id="PS50181"/>
    </source>
</evidence>
<dbReference type="EMBL" id="JAJVDC020000011">
    <property type="protein sequence ID" value="KAL1635317.1"/>
    <property type="molecule type" value="Genomic_DNA"/>
</dbReference>
<keyword evidence="4" id="KW-1185">Reference proteome</keyword>